<accession>A0AAV2KII9</accession>
<gene>
    <name evidence="2" type="ORF">KC01_LOCUS19417</name>
</gene>
<keyword evidence="3" id="KW-1185">Reference proteome</keyword>
<dbReference type="EMBL" id="OZ035841">
    <property type="protein sequence ID" value="CAL1589805.1"/>
    <property type="molecule type" value="Genomic_DNA"/>
</dbReference>
<proteinExistence type="predicted"/>
<reference evidence="2 3" key="1">
    <citation type="submission" date="2024-04" db="EMBL/GenBank/DDBJ databases">
        <authorList>
            <person name="Waldvogel A.-M."/>
            <person name="Schoenle A."/>
        </authorList>
    </citation>
    <scope>NUCLEOTIDE SEQUENCE [LARGE SCALE GENOMIC DNA]</scope>
</reference>
<evidence type="ECO:0000313" key="3">
    <source>
        <dbReference type="Proteomes" id="UP001497482"/>
    </source>
</evidence>
<evidence type="ECO:0000256" key="1">
    <source>
        <dbReference type="SAM" id="MobiDB-lite"/>
    </source>
</evidence>
<organism evidence="2 3">
    <name type="scientific">Knipowitschia caucasica</name>
    <name type="common">Caucasian dwarf goby</name>
    <name type="synonym">Pomatoschistus caucasicus</name>
    <dbReference type="NCBI Taxonomy" id="637954"/>
    <lineage>
        <taxon>Eukaryota</taxon>
        <taxon>Metazoa</taxon>
        <taxon>Chordata</taxon>
        <taxon>Craniata</taxon>
        <taxon>Vertebrata</taxon>
        <taxon>Euteleostomi</taxon>
        <taxon>Actinopterygii</taxon>
        <taxon>Neopterygii</taxon>
        <taxon>Teleostei</taxon>
        <taxon>Neoteleostei</taxon>
        <taxon>Acanthomorphata</taxon>
        <taxon>Gobiaria</taxon>
        <taxon>Gobiiformes</taxon>
        <taxon>Gobioidei</taxon>
        <taxon>Gobiidae</taxon>
        <taxon>Gobiinae</taxon>
        <taxon>Knipowitschia</taxon>
    </lineage>
</organism>
<dbReference type="Proteomes" id="UP001497482">
    <property type="component" value="Chromosome 19"/>
</dbReference>
<name>A0AAV2KII9_KNICA</name>
<feature type="compositionally biased region" description="Basic residues" evidence="1">
    <location>
        <begin position="33"/>
        <end position="44"/>
    </location>
</feature>
<dbReference type="AlphaFoldDB" id="A0AAV2KII9"/>
<feature type="region of interest" description="Disordered" evidence="1">
    <location>
        <begin position="1"/>
        <end position="50"/>
    </location>
</feature>
<sequence>MRQTRYVSFKTPHDAETAARPADGEEEEERKRTPARGHGKRRISSPRCPGTSRVCTIFRHALKIERFLEAFWGARSAAAGLLLVRLHDRLRHKTT</sequence>
<evidence type="ECO:0000313" key="2">
    <source>
        <dbReference type="EMBL" id="CAL1589805.1"/>
    </source>
</evidence>
<protein>
    <submittedName>
        <fullName evidence="2">Uncharacterized protein</fullName>
    </submittedName>
</protein>